<comment type="function">
    <text evidence="10">Part of the ABC transporter complex hrt involved in hemin import. Responsible for the translocation of the substrate across the membrane.</text>
</comment>
<evidence type="ECO:0000256" key="10">
    <source>
        <dbReference type="ARBA" id="ARBA00024973"/>
    </source>
</evidence>
<feature type="transmembrane region" description="Helical" evidence="11">
    <location>
        <begin position="295"/>
        <end position="320"/>
    </location>
</feature>
<comment type="subunit">
    <text evidence="3">The complex is composed of two ATP-binding proteins (HrtA), two transmembrane proteins (HrtB) and a solute-binding protein.</text>
</comment>
<evidence type="ECO:0000256" key="11">
    <source>
        <dbReference type="SAM" id="Phobius"/>
    </source>
</evidence>
<dbReference type="GO" id="GO:0005886">
    <property type="term" value="C:plasma membrane"/>
    <property type="evidence" value="ECO:0007669"/>
    <property type="project" value="UniProtKB-SubCell"/>
</dbReference>
<keyword evidence="7 11" id="KW-0812">Transmembrane</keyword>
<feature type="transmembrane region" description="Helical" evidence="11">
    <location>
        <begin position="253"/>
        <end position="275"/>
    </location>
</feature>
<evidence type="ECO:0000313" key="14">
    <source>
        <dbReference type="Proteomes" id="UP000193435"/>
    </source>
</evidence>
<evidence type="ECO:0000259" key="12">
    <source>
        <dbReference type="Pfam" id="PF02687"/>
    </source>
</evidence>
<dbReference type="InterPro" id="IPR003838">
    <property type="entry name" value="ABC3_permease_C"/>
</dbReference>
<evidence type="ECO:0000256" key="2">
    <source>
        <dbReference type="ARBA" id="ARBA00008697"/>
    </source>
</evidence>
<evidence type="ECO:0000256" key="5">
    <source>
        <dbReference type="ARBA" id="ARBA00022448"/>
    </source>
</evidence>
<dbReference type="EMBL" id="FXBJ01000002">
    <property type="protein sequence ID" value="SMH31225.1"/>
    <property type="molecule type" value="Genomic_DNA"/>
</dbReference>
<dbReference type="PANTHER" id="PTHR43738:SF1">
    <property type="entry name" value="HEMIN TRANSPORT SYSTEM PERMEASE PROTEIN HRTB-RELATED"/>
    <property type="match status" value="1"/>
</dbReference>
<evidence type="ECO:0000313" key="13">
    <source>
        <dbReference type="EMBL" id="SMH31225.1"/>
    </source>
</evidence>
<dbReference type="InterPro" id="IPR051125">
    <property type="entry name" value="ABC-4/HrtB_transporter"/>
</dbReference>
<reference evidence="13 14" key="1">
    <citation type="submission" date="2017-04" db="EMBL/GenBank/DDBJ databases">
        <authorList>
            <person name="Afonso C.L."/>
            <person name="Miller P.J."/>
            <person name="Scott M.A."/>
            <person name="Spackman E."/>
            <person name="Goraichik I."/>
            <person name="Dimitrov K.M."/>
            <person name="Suarez D.L."/>
            <person name="Swayne D.E."/>
        </authorList>
    </citation>
    <scope>NUCLEOTIDE SEQUENCE [LARGE SCALE GENOMIC DNA]</scope>
    <source>
        <strain evidence="13 14">LMG26642</strain>
    </source>
</reference>
<evidence type="ECO:0000256" key="1">
    <source>
        <dbReference type="ARBA" id="ARBA00004651"/>
    </source>
</evidence>
<keyword evidence="6" id="KW-1003">Cell membrane</keyword>
<evidence type="ECO:0000256" key="8">
    <source>
        <dbReference type="ARBA" id="ARBA00022989"/>
    </source>
</evidence>
<feature type="transmembrane region" description="Helical" evidence="11">
    <location>
        <begin position="15"/>
        <end position="35"/>
    </location>
</feature>
<dbReference type="OrthoDB" id="384327at2"/>
<dbReference type="RefSeq" id="WP_085559412.1">
    <property type="nucleotide sequence ID" value="NZ_FOAH01000018.1"/>
</dbReference>
<organism evidence="13 14">
    <name type="scientific">Carnobacterium iners</name>
    <dbReference type="NCBI Taxonomy" id="1073423"/>
    <lineage>
        <taxon>Bacteria</taxon>
        <taxon>Bacillati</taxon>
        <taxon>Bacillota</taxon>
        <taxon>Bacilli</taxon>
        <taxon>Lactobacillales</taxon>
        <taxon>Carnobacteriaceae</taxon>
        <taxon>Carnobacterium</taxon>
    </lineage>
</organism>
<comment type="subcellular location">
    <subcellularLocation>
        <location evidence="1">Cell membrane</location>
        <topology evidence="1">Multi-pass membrane protein</topology>
    </subcellularLocation>
</comment>
<evidence type="ECO:0000256" key="6">
    <source>
        <dbReference type="ARBA" id="ARBA00022475"/>
    </source>
</evidence>
<keyword evidence="5" id="KW-0813">Transport</keyword>
<feature type="transmembrane region" description="Helical" evidence="11">
    <location>
        <begin position="340"/>
        <end position="359"/>
    </location>
</feature>
<name>A0A1X7N1S3_9LACT</name>
<dbReference type="PANTHER" id="PTHR43738">
    <property type="entry name" value="ABC TRANSPORTER, MEMBRANE PROTEIN"/>
    <property type="match status" value="1"/>
</dbReference>
<sequence>MFLALKELTYSKGRFIMISLIIVLISWLVFFLAGLGNGLSDLGAATLKYAPVDYAVYEENSDFSFSKSMLSESLADDLLKEKGVTAVAPIGTASASIRQRNSDEETASKMDVLIVGIRPGSFMEPNVTTGKSLQASNPAGVIVDHALELEGFKLGDKLTINGSTQEMEISGFTKNQSLSHQPVVFSSLEKLREYKYAAPGSDNGIKDAVNSVLIQGEESEPKEIEQSISGVQVGSKKETINAVPGYAAENGTISMMVGFLIIISAIIIAVFFYILTSQKIQQFGVMKAIGGSNWFIIKSVVSQVFILSIVSILIGILLTYVTAAALPDSMPFNLINSLVISYSLVLLAISVISSFFSVLKIAKIDPLTALGGKE</sequence>
<keyword evidence="14" id="KW-1185">Reference proteome</keyword>
<protein>
    <recommendedName>
        <fullName evidence="4">Putative hemin transport system permease protein HrtB</fullName>
    </recommendedName>
</protein>
<proteinExistence type="inferred from homology"/>
<dbReference type="Proteomes" id="UP000193435">
    <property type="component" value="Unassembled WGS sequence"/>
</dbReference>
<evidence type="ECO:0000256" key="9">
    <source>
        <dbReference type="ARBA" id="ARBA00023136"/>
    </source>
</evidence>
<dbReference type="Pfam" id="PF02687">
    <property type="entry name" value="FtsX"/>
    <property type="match status" value="1"/>
</dbReference>
<evidence type="ECO:0000256" key="3">
    <source>
        <dbReference type="ARBA" id="ARBA00011131"/>
    </source>
</evidence>
<keyword evidence="9 11" id="KW-0472">Membrane</keyword>
<evidence type="ECO:0000256" key="7">
    <source>
        <dbReference type="ARBA" id="ARBA00022692"/>
    </source>
</evidence>
<evidence type="ECO:0000256" key="4">
    <source>
        <dbReference type="ARBA" id="ARBA00016962"/>
    </source>
</evidence>
<feature type="domain" description="ABC3 transporter permease C-terminal" evidence="12">
    <location>
        <begin position="255"/>
        <end position="366"/>
    </location>
</feature>
<dbReference type="AlphaFoldDB" id="A0A1X7N1S3"/>
<accession>A0A1X7N1S3</accession>
<dbReference type="STRING" id="1073423.SAMN04488700_1233"/>
<gene>
    <name evidence="13" type="ORF">SAMN04488700_1233</name>
</gene>
<keyword evidence="8 11" id="KW-1133">Transmembrane helix</keyword>
<comment type="similarity">
    <text evidence="2">Belongs to the ABC-4 integral membrane protein family. HrtB subfamily.</text>
</comment>